<keyword evidence="1" id="KW-0645">Protease</keyword>
<dbReference type="InterPro" id="IPR051592">
    <property type="entry name" value="HERV-K_Pro_peptidase_A2"/>
</dbReference>
<dbReference type="PANTHER" id="PTHR19422">
    <property type="entry name" value="GAG RETROVIRAL POLYPROTEIN"/>
    <property type="match status" value="1"/>
</dbReference>
<protein>
    <submittedName>
        <fullName evidence="5">DUT nucleotidohydrolase</fullName>
    </submittedName>
</protein>
<accession>A0A851MMW9</accession>
<feature type="non-terminal residue" evidence="5">
    <location>
        <position position="137"/>
    </location>
</feature>
<reference evidence="5" key="1">
    <citation type="submission" date="2019-09" db="EMBL/GenBank/DDBJ databases">
        <title>Bird 10,000 Genomes (B10K) Project - Family phase.</title>
        <authorList>
            <person name="Zhang G."/>
        </authorList>
    </citation>
    <scope>NUCLEOTIDE SEQUENCE</scope>
    <source>
        <strain evidence="5">B10K-DU-001-09</strain>
        <tissue evidence="5">Muscle</tissue>
    </source>
</reference>
<dbReference type="Pfam" id="PF00692">
    <property type="entry name" value="dUTPase"/>
    <property type="match status" value="1"/>
</dbReference>
<dbReference type="SUPFAM" id="SSF51283">
    <property type="entry name" value="dUTPase-like"/>
    <property type="match status" value="1"/>
</dbReference>
<dbReference type="AlphaFoldDB" id="A0A851MMW9"/>
<keyword evidence="3 5" id="KW-0378">Hydrolase</keyword>
<proteinExistence type="predicted"/>
<dbReference type="GO" id="GO:0006508">
    <property type="term" value="P:proteolysis"/>
    <property type="evidence" value="ECO:0007669"/>
    <property type="project" value="UniProtKB-KW"/>
</dbReference>
<organism evidence="5 6">
    <name type="scientific">Campylorhamphus procurvoides</name>
    <dbReference type="NCBI Taxonomy" id="190295"/>
    <lineage>
        <taxon>Eukaryota</taxon>
        <taxon>Metazoa</taxon>
        <taxon>Chordata</taxon>
        <taxon>Craniata</taxon>
        <taxon>Vertebrata</taxon>
        <taxon>Euteleostomi</taxon>
        <taxon>Archelosauria</taxon>
        <taxon>Archosauria</taxon>
        <taxon>Dinosauria</taxon>
        <taxon>Saurischia</taxon>
        <taxon>Theropoda</taxon>
        <taxon>Coelurosauria</taxon>
        <taxon>Aves</taxon>
        <taxon>Neognathae</taxon>
        <taxon>Neoaves</taxon>
        <taxon>Telluraves</taxon>
        <taxon>Australaves</taxon>
        <taxon>Passeriformes</taxon>
        <taxon>Dendrocolaptidae</taxon>
        <taxon>Campylorhamphus</taxon>
    </lineage>
</organism>
<keyword evidence="6" id="KW-1185">Reference proteome</keyword>
<name>A0A851MMW9_9DEND</name>
<feature type="non-terminal residue" evidence="5">
    <location>
        <position position="1"/>
    </location>
</feature>
<dbReference type="InterPro" id="IPR036157">
    <property type="entry name" value="dUTPase-like_sf"/>
</dbReference>
<evidence type="ECO:0000259" key="4">
    <source>
        <dbReference type="Pfam" id="PF00692"/>
    </source>
</evidence>
<dbReference type="EMBL" id="WBMV01005288">
    <property type="protein sequence ID" value="NXC31411.1"/>
    <property type="molecule type" value="Genomic_DNA"/>
</dbReference>
<gene>
    <name evidence="5" type="primary">Dut1</name>
    <name evidence="5" type="ORF">CAMPRO_R10464</name>
</gene>
<dbReference type="InterPro" id="IPR029054">
    <property type="entry name" value="dUTPase-like"/>
</dbReference>
<evidence type="ECO:0000313" key="6">
    <source>
        <dbReference type="Proteomes" id="UP000614027"/>
    </source>
</evidence>
<sequence length="137" mass="14504">KIPTGTKGSVYDTESAVGASLIGRSSAGTAGLIVLPGVIDADYTGEILIAAFTLSPPLVITKGTRVAQLVIFERHSAVKTDRLRAPARENQGFGSTGSTSINLVQTMQQRPLEVLRLSCEYGQCRVQAMMDSGLHLT</sequence>
<comment type="caution">
    <text evidence="5">The sequence shown here is derived from an EMBL/GenBank/DDBJ whole genome shotgun (WGS) entry which is preliminary data.</text>
</comment>
<evidence type="ECO:0000256" key="3">
    <source>
        <dbReference type="ARBA" id="ARBA00022801"/>
    </source>
</evidence>
<dbReference type="Gene3D" id="2.70.40.10">
    <property type="match status" value="1"/>
</dbReference>
<keyword evidence="2" id="KW-0064">Aspartyl protease</keyword>
<feature type="domain" description="dUTPase-like" evidence="4">
    <location>
        <begin position="16"/>
        <end position="97"/>
    </location>
</feature>
<dbReference type="PANTHER" id="PTHR19422:SF123">
    <property type="entry name" value="RT1 CLASS I, LOCUS CE15"/>
    <property type="match status" value="1"/>
</dbReference>
<evidence type="ECO:0000256" key="1">
    <source>
        <dbReference type="ARBA" id="ARBA00022670"/>
    </source>
</evidence>
<dbReference type="InterPro" id="IPR033704">
    <property type="entry name" value="dUTPase_trimeric"/>
</dbReference>
<dbReference type="CDD" id="cd07557">
    <property type="entry name" value="trimeric_dUTPase"/>
    <property type="match status" value="1"/>
</dbReference>
<dbReference type="OrthoDB" id="9900537at2759"/>
<dbReference type="GO" id="GO:0004190">
    <property type="term" value="F:aspartic-type endopeptidase activity"/>
    <property type="evidence" value="ECO:0007669"/>
    <property type="project" value="UniProtKB-KW"/>
</dbReference>
<evidence type="ECO:0000256" key="2">
    <source>
        <dbReference type="ARBA" id="ARBA00022750"/>
    </source>
</evidence>
<evidence type="ECO:0000313" key="5">
    <source>
        <dbReference type="EMBL" id="NXC31411.1"/>
    </source>
</evidence>
<dbReference type="Proteomes" id="UP000614027">
    <property type="component" value="Unassembled WGS sequence"/>
</dbReference>